<feature type="domain" description="Glycosyl transferase family 28 C-terminal" evidence="6">
    <location>
        <begin position="2"/>
        <end position="140"/>
    </location>
</feature>
<evidence type="ECO:0000313" key="8">
    <source>
        <dbReference type="Proteomes" id="UP000191448"/>
    </source>
</evidence>
<evidence type="ECO:0000256" key="3">
    <source>
        <dbReference type="ARBA" id="ARBA00022676"/>
    </source>
</evidence>
<comment type="similarity">
    <text evidence="2">Belongs to the glycosyltransferase 28 family.</text>
</comment>
<evidence type="ECO:0000313" key="7">
    <source>
        <dbReference type="EMBL" id="OPX46970.1"/>
    </source>
</evidence>
<dbReference type="InterPro" id="IPR007235">
    <property type="entry name" value="Glyco_trans_28_C"/>
</dbReference>
<dbReference type="PANTHER" id="PTHR12867:SF6">
    <property type="entry name" value="N-ACETYLGLUCOSAMINYLDIPHOSPHODOLICHOL N-ACETYLGLUCOSAMINYLTRANSFERASE"/>
    <property type="match status" value="1"/>
</dbReference>
<name>A0A1V4SSW0_9CLOT</name>
<dbReference type="Proteomes" id="UP000191448">
    <property type="component" value="Unassembled WGS sequence"/>
</dbReference>
<dbReference type="Gene3D" id="3.40.50.2000">
    <property type="entry name" value="Glycogen Phosphorylase B"/>
    <property type="match status" value="1"/>
</dbReference>
<dbReference type="AlphaFoldDB" id="A0A1V4SSW0"/>
<reference evidence="7 8" key="1">
    <citation type="submission" date="2016-02" db="EMBL/GenBank/DDBJ databases">
        <title>Genome sequence of Clostridium thermobutyricum DSM 4928.</title>
        <authorList>
            <person name="Poehlein A."/>
            <person name="Daniel R."/>
        </authorList>
    </citation>
    <scope>NUCLEOTIDE SEQUENCE [LARGE SCALE GENOMIC DNA]</scope>
    <source>
        <strain evidence="7 8">DSM 4928</strain>
    </source>
</reference>
<evidence type="ECO:0000256" key="4">
    <source>
        <dbReference type="ARBA" id="ARBA00022679"/>
    </source>
</evidence>
<keyword evidence="4" id="KW-0808">Transferase</keyword>
<evidence type="ECO:0000256" key="2">
    <source>
        <dbReference type="ARBA" id="ARBA00006962"/>
    </source>
</evidence>
<dbReference type="OrthoDB" id="9814973at2"/>
<organism evidence="7 8">
    <name type="scientific">Clostridium thermobutyricum DSM 4928</name>
    <dbReference type="NCBI Taxonomy" id="1121339"/>
    <lineage>
        <taxon>Bacteria</taxon>
        <taxon>Bacillati</taxon>
        <taxon>Bacillota</taxon>
        <taxon>Clostridia</taxon>
        <taxon>Eubacteriales</taxon>
        <taxon>Clostridiaceae</taxon>
        <taxon>Clostridium</taxon>
    </lineage>
</organism>
<gene>
    <name evidence="7" type="ORF">CLTHE_22080</name>
</gene>
<evidence type="ECO:0000259" key="6">
    <source>
        <dbReference type="Pfam" id="PF04101"/>
    </source>
</evidence>
<sequence>MIFVTLGTHELGFKRMLEYLEKMDIEEEVFIQSGNTEFKSEKYKITQFLSPSEFEECIEKSDLIITHGGVGSILTALKRKKKVIVMARLQEYNEHNDNHQLEICEKLQKDNYLISCKTFEEFKNAIENYKNIELKEYKFDNSNLLNFISETIDSI</sequence>
<accession>A0A1V4SSW0</accession>
<dbReference type="InterPro" id="IPR039042">
    <property type="entry name" value="Alg13-like"/>
</dbReference>
<evidence type="ECO:0000256" key="5">
    <source>
        <dbReference type="ARBA" id="ARBA00022824"/>
    </source>
</evidence>
<comment type="subcellular location">
    <subcellularLocation>
        <location evidence="1">Endoplasmic reticulum</location>
    </subcellularLocation>
</comment>
<keyword evidence="5" id="KW-0256">Endoplasmic reticulum</keyword>
<dbReference type="NCBIfam" id="NF041548">
    <property type="entry name" value="PssE"/>
    <property type="match status" value="1"/>
</dbReference>
<dbReference type="PANTHER" id="PTHR12867">
    <property type="entry name" value="GLYCOSYL TRANSFERASE-RELATED"/>
    <property type="match status" value="1"/>
</dbReference>
<proteinExistence type="inferred from homology"/>
<protein>
    <recommendedName>
        <fullName evidence="6">Glycosyl transferase family 28 C-terminal domain-containing protein</fullName>
    </recommendedName>
</protein>
<keyword evidence="3" id="KW-0328">Glycosyltransferase</keyword>
<evidence type="ECO:0000256" key="1">
    <source>
        <dbReference type="ARBA" id="ARBA00004240"/>
    </source>
</evidence>
<dbReference type="EMBL" id="LTAY01000059">
    <property type="protein sequence ID" value="OPX46970.1"/>
    <property type="molecule type" value="Genomic_DNA"/>
</dbReference>
<dbReference type="RefSeq" id="WP_002599111.1">
    <property type="nucleotide sequence ID" value="NZ_LTAY01000059.1"/>
</dbReference>
<dbReference type="GO" id="GO:0016758">
    <property type="term" value="F:hexosyltransferase activity"/>
    <property type="evidence" value="ECO:0007669"/>
    <property type="project" value="InterPro"/>
</dbReference>
<comment type="caution">
    <text evidence="7">The sequence shown here is derived from an EMBL/GenBank/DDBJ whole genome shotgun (WGS) entry which is preliminary data.</text>
</comment>
<dbReference type="GO" id="GO:0006488">
    <property type="term" value="P:dolichol-linked oligosaccharide biosynthetic process"/>
    <property type="evidence" value="ECO:0007669"/>
    <property type="project" value="InterPro"/>
</dbReference>
<dbReference type="InterPro" id="IPR048097">
    <property type="entry name" value="Cps14G-like"/>
</dbReference>
<dbReference type="Pfam" id="PF04101">
    <property type="entry name" value="Glyco_tran_28_C"/>
    <property type="match status" value="1"/>
</dbReference>